<dbReference type="Pfam" id="PF13280">
    <property type="entry name" value="WYL"/>
    <property type="match status" value="1"/>
</dbReference>
<protein>
    <submittedName>
        <fullName evidence="4">YafY family transcriptional regulator</fullName>
    </submittedName>
</protein>
<sequence>MKIERLLAIVIYVLNNGRTTASLLARKFEVSNRTIQRDMEAIDRAGIPIVAYPGLHGGFEIMEGYRLSHQVLTKDELIAVMTGLRGLQSFTNEQDMIGILEKIRALLKKNDLHYSDSILEQWMIDLSPWSGNEAEKGKMELLRQAIRNKSVITFRYTNSQGVESHPVAEPASLIHKNSRWYLYAFCRTSGKAKLYRLSRIREIAVTPEIFEQGIEPYRASTVYADWIRNTPAAHLTLRFQPRARVRVEDSMQDGIIQYEADGTMLVKIVYPEDEWLYGMILSYGDAVEVIEPESIRAIIRDRAMSTWRLYT</sequence>
<dbReference type="EMBL" id="JAHZIJ010000007">
    <property type="protein sequence ID" value="MBW7475463.1"/>
    <property type="molecule type" value="Genomic_DNA"/>
</dbReference>
<dbReference type="InterPro" id="IPR013196">
    <property type="entry name" value="HTH_11"/>
</dbReference>
<proteinExistence type="predicted"/>
<dbReference type="InterPro" id="IPR028349">
    <property type="entry name" value="PafC-like"/>
</dbReference>
<dbReference type="Gene3D" id="1.10.10.10">
    <property type="entry name" value="Winged helix-like DNA-binding domain superfamily/Winged helix DNA-binding domain"/>
    <property type="match status" value="1"/>
</dbReference>
<dbReference type="InterPro" id="IPR051534">
    <property type="entry name" value="CBASS_pafABC_assoc_protein"/>
</dbReference>
<evidence type="ECO:0000256" key="1">
    <source>
        <dbReference type="ARBA" id="ARBA00023015"/>
    </source>
</evidence>
<dbReference type="InterPro" id="IPR036388">
    <property type="entry name" value="WH-like_DNA-bd_sf"/>
</dbReference>
<dbReference type="Pfam" id="PF08279">
    <property type="entry name" value="HTH_11"/>
    <property type="match status" value="1"/>
</dbReference>
<dbReference type="Proteomes" id="UP000812277">
    <property type="component" value="Unassembled WGS sequence"/>
</dbReference>
<organism evidence="4 5">
    <name type="scientific">Paenibacillus oenotherae</name>
    <dbReference type="NCBI Taxonomy" id="1435645"/>
    <lineage>
        <taxon>Bacteria</taxon>
        <taxon>Bacillati</taxon>
        <taxon>Bacillota</taxon>
        <taxon>Bacilli</taxon>
        <taxon>Bacillales</taxon>
        <taxon>Paenibacillaceae</taxon>
        <taxon>Paenibacillus</taxon>
    </lineage>
</organism>
<dbReference type="PROSITE" id="PS51000">
    <property type="entry name" value="HTH_DEOR_2"/>
    <property type="match status" value="1"/>
</dbReference>
<dbReference type="SUPFAM" id="SSF46785">
    <property type="entry name" value="Winged helix' DNA-binding domain"/>
    <property type="match status" value="1"/>
</dbReference>
<dbReference type="PANTHER" id="PTHR34580">
    <property type="match status" value="1"/>
</dbReference>
<keyword evidence="2" id="KW-0804">Transcription</keyword>
<evidence type="ECO:0000259" key="3">
    <source>
        <dbReference type="PROSITE" id="PS51000"/>
    </source>
</evidence>
<feature type="domain" description="HTH deoR-type" evidence="3">
    <location>
        <begin position="2"/>
        <end position="61"/>
    </location>
</feature>
<dbReference type="InterPro" id="IPR057727">
    <property type="entry name" value="WCX_dom"/>
</dbReference>
<evidence type="ECO:0000313" key="4">
    <source>
        <dbReference type="EMBL" id="MBW7475463.1"/>
    </source>
</evidence>
<keyword evidence="1" id="KW-0805">Transcription regulation</keyword>
<dbReference type="RefSeq" id="WP_219872706.1">
    <property type="nucleotide sequence ID" value="NZ_JAHZIJ010000007.1"/>
</dbReference>
<evidence type="ECO:0000313" key="5">
    <source>
        <dbReference type="Proteomes" id="UP000812277"/>
    </source>
</evidence>
<dbReference type="PANTHER" id="PTHR34580:SF1">
    <property type="entry name" value="PROTEIN PAFC"/>
    <property type="match status" value="1"/>
</dbReference>
<gene>
    <name evidence="4" type="ORF">K0T92_11950</name>
</gene>
<dbReference type="InterPro" id="IPR001034">
    <property type="entry name" value="DeoR_HTH"/>
</dbReference>
<dbReference type="PROSITE" id="PS52050">
    <property type="entry name" value="WYL"/>
    <property type="match status" value="1"/>
</dbReference>
<dbReference type="InterPro" id="IPR036390">
    <property type="entry name" value="WH_DNA-bd_sf"/>
</dbReference>
<dbReference type="PIRSF" id="PIRSF016838">
    <property type="entry name" value="PafC"/>
    <property type="match status" value="1"/>
</dbReference>
<evidence type="ECO:0000256" key="2">
    <source>
        <dbReference type="ARBA" id="ARBA00023163"/>
    </source>
</evidence>
<dbReference type="Pfam" id="PF25583">
    <property type="entry name" value="WCX"/>
    <property type="match status" value="1"/>
</dbReference>
<comment type="caution">
    <text evidence="4">The sequence shown here is derived from an EMBL/GenBank/DDBJ whole genome shotgun (WGS) entry which is preliminary data.</text>
</comment>
<dbReference type="InterPro" id="IPR026881">
    <property type="entry name" value="WYL_dom"/>
</dbReference>
<keyword evidence="5" id="KW-1185">Reference proteome</keyword>
<reference evidence="4 5" key="1">
    <citation type="submission" date="2021-07" db="EMBL/GenBank/DDBJ databases">
        <title>Paenibacillus radiodurans sp. nov., isolated from the southeastern edge of Tengger Desert.</title>
        <authorList>
            <person name="Zhang G."/>
        </authorList>
    </citation>
    <scope>NUCLEOTIDE SEQUENCE [LARGE SCALE GENOMIC DNA]</scope>
    <source>
        <strain evidence="4 5">DT7-4</strain>
    </source>
</reference>
<name>A0ABS7D8G4_9BACL</name>
<accession>A0ABS7D8G4</accession>